<dbReference type="GO" id="GO:0008270">
    <property type="term" value="F:zinc ion binding"/>
    <property type="evidence" value="ECO:0007669"/>
    <property type="project" value="TreeGrafter"/>
</dbReference>
<dbReference type="AlphaFoldDB" id="A0A4C1WVW5"/>
<dbReference type="GO" id="GO:0003934">
    <property type="term" value="F:GTP cyclohydrolase I activity"/>
    <property type="evidence" value="ECO:0007669"/>
    <property type="project" value="UniProtKB-EC"/>
</dbReference>
<dbReference type="EC" id="3.5.4.16" evidence="3"/>
<dbReference type="Pfam" id="PF01227">
    <property type="entry name" value="GTP_cyclohydroI"/>
    <property type="match status" value="1"/>
</dbReference>
<reference evidence="8 9" key="1">
    <citation type="journal article" date="2019" name="Commun. Biol.">
        <title>The bagworm genome reveals a unique fibroin gene that provides high tensile strength.</title>
        <authorList>
            <person name="Kono N."/>
            <person name="Nakamura H."/>
            <person name="Ohtoshi R."/>
            <person name="Tomita M."/>
            <person name="Numata K."/>
            <person name="Arakawa K."/>
        </authorList>
    </citation>
    <scope>NUCLEOTIDE SEQUENCE [LARGE SCALE GENOMIC DNA]</scope>
</reference>
<evidence type="ECO:0000256" key="6">
    <source>
        <dbReference type="ARBA" id="ARBA00030854"/>
    </source>
</evidence>
<organism evidence="8 9">
    <name type="scientific">Eumeta variegata</name>
    <name type="common">Bagworm moth</name>
    <name type="synonym">Eumeta japonica</name>
    <dbReference type="NCBI Taxonomy" id="151549"/>
    <lineage>
        <taxon>Eukaryota</taxon>
        <taxon>Metazoa</taxon>
        <taxon>Ecdysozoa</taxon>
        <taxon>Arthropoda</taxon>
        <taxon>Hexapoda</taxon>
        <taxon>Insecta</taxon>
        <taxon>Pterygota</taxon>
        <taxon>Neoptera</taxon>
        <taxon>Endopterygota</taxon>
        <taxon>Lepidoptera</taxon>
        <taxon>Glossata</taxon>
        <taxon>Ditrysia</taxon>
        <taxon>Tineoidea</taxon>
        <taxon>Psychidae</taxon>
        <taxon>Oiketicinae</taxon>
        <taxon>Eumeta</taxon>
    </lineage>
</organism>
<dbReference type="Gene3D" id="3.30.1130.10">
    <property type="match status" value="1"/>
</dbReference>
<dbReference type="EMBL" id="BGZK01000660">
    <property type="protein sequence ID" value="GBP55053.1"/>
    <property type="molecule type" value="Genomic_DNA"/>
</dbReference>
<proteinExistence type="inferred from homology"/>
<comment type="similarity">
    <text evidence="2">Belongs to the GTP cyclohydrolase I family.</text>
</comment>
<evidence type="ECO:0000256" key="1">
    <source>
        <dbReference type="ARBA" id="ARBA00005080"/>
    </source>
</evidence>
<evidence type="ECO:0000256" key="2">
    <source>
        <dbReference type="ARBA" id="ARBA00008085"/>
    </source>
</evidence>
<dbReference type="InterPro" id="IPR001474">
    <property type="entry name" value="GTP_CycHdrlase_I"/>
</dbReference>
<dbReference type="PANTHER" id="PTHR11109">
    <property type="entry name" value="GTP CYCLOHYDROLASE I"/>
    <property type="match status" value="1"/>
</dbReference>
<dbReference type="GO" id="GO:0006729">
    <property type="term" value="P:tetrahydrobiopterin biosynthetic process"/>
    <property type="evidence" value="ECO:0007669"/>
    <property type="project" value="TreeGrafter"/>
</dbReference>
<sequence length="72" mass="8296">MHYSLAARGRPIIVEWERDARHSAGLSLVRHMCMVMRGVQKINSKTVTSTMLGVFRDDPKTREEFLNLVHSK</sequence>
<comment type="pathway">
    <text evidence="1">Cofactor biosynthesis; 7,8-dihydroneopterin triphosphate biosynthesis; 7,8-dihydroneopterin triphosphate from GTP: step 1/1.</text>
</comment>
<evidence type="ECO:0000313" key="8">
    <source>
        <dbReference type="EMBL" id="GBP55053.1"/>
    </source>
</evidence>
<dbReference type="InterPro" id="IPR020602">
    <property type="entry name" value="GTP_CycHdrlase_I_dom"/>
</dbReference>
<evidence type="ECO:0000256" key="3">
    <source>
        <dbReference type="ARBA" id="ARBA00012715"/>
    </source>
</evidence>
<comment type="caution">
    <text evidence="8">The sequence shown here is derived from an EMBL/GenBank/DDBJ whole genome shotgun (WGS) entry which is preliminary data.</text>
</comment>
<dbReference type="Proteomes" id="UP000299102">
    <property type="component" value="Unassembled WGS sequence"/>
</dbReference>
<evidence type="ECO:0000256" key="5">
    <source>
        <dbReference type="ARBA" id="ARBA00022801"/>
    </source>
</evidence>
<dbReference type="OrthoDB" id="4966at2759"/>
<gene>
    <name evidence="8" type="primary">Pu</name>
    <name evidence="8" type="ORF">EVAR_46349_1</name>
</gene>
<keyword evidence="9" id="KW-1185">Reference proteome</keyword>
<dbReference type="PANTHER" id="PTHR11109:SF7">
    <property type="entry name" value="GTP CYCLOHYDROLASE 1"/>
    <property type="match status" value="1"/>
</dbReference>
<dbReference type="GO" id="GO:0005737">
    <property type="term" value="C:cytoplasm"/>
    <property type="evidence" value="ECO:0007669"/>
    <property type="project" value="TreeGrafter"/>
</dbReference>
<keyword evidence="5 8" id="KW-0378">Hydrolase</keyword>
<protein>
    <recommendedName>
        <fullName evidence="4">GTP cyclohydrolase 1</fullName>
        <ecNumber evidence="3">3.5.4.16</ecNumber>
    </recommendedName>
    <alternativeName>
        <fullName evidence="6">GTP cyclohydrolase I</fullName>
    </alternativeName>
</protein>
<dbReference type="GO" id="GO:0005525">
    <property type="term" value="F:GTP binding"/>
    <property type="evidence" value="ECO:0007669"/>
    <property type="project" value="TreeGrafter"/>
</dbReference>
<evidence type="ECO:0000313" key="9">
    <source>
        <dbReference type="Proteomes" id="UP000299102"/>
    </source>
</evidence>
<dbReference type="STRING" id="151549.A0A4C1WVW5"/>
<evidence type="ECO:0000259" key="7">
    <source>
        <dbReference type="Pfam" id="PF01227"/>
    </source>
</evidence>
<evidence type="ECO:0000256" key="4">
    <source>
        <dbReference type="ARBA" id="ARBA00017272"/>
    </source>
</evidence>
<dbReference type="SUPFAM" id="SSF55620">
    <property type="entry name" value="Tetrahydrobiopterin biosynthesis enzymes-like"/>
    <property type="match status" value="1"/>
</dbReference>
<accession>A0A4C1WVW5</accession>
<dbReference type="InterPro" id="IPR043133">
    <property type="entry name" value="GTP-CH-I_C/QueF"/>
</dbReference>
<feature type="domain" description="GTP cyclohydrolase I" evidence="7">
    <location>
        <begin position="29"/>
        <end position="69"/>
    </location>
</feature>
<dbReference type="UniPathway" id="UPA00848">
    <property type="reaction ID" value="UER00151"/>
</dbReference>
<dbReference type="GO" id="GO:0046654">
    <property type="term" value="P:tetrahydrofolate biosynthetic process"/>
    <property type="evidence" value="ECO:0007669"/>
    <property type="project" value="InterPro"/>
</dbReference>
<name>A0A4C1WVW5_EUMVA</name>